<gene>
    <name evidence="1" type="ORF">HMPREF1544_06773</name>
</gene>
<dbReference type="InParanoid" id="S2J8I0"/>
<dbReference type="eggNOG" id="ENOG502RAAT">
    <property type="taxonomic scope" value="Eukaryota"/>
</dbReference>
<dbReference type="Proteomes" id="UP000014254">
    <property type="component" value="Unassembled WGS sequence"/>
</dbReference>
<protein>
    <submittedName>
        <fullName evidence="1">Uncharacterized protein</fullName>
    </submittedName>
</protein>
<accession>S2J8I0</accession>
<dbReference type="AlphaFoldDB" id="S2J8I0"/>
<reference evidence="2" key="1">
    <citation type="submission" date="2013-05" db="EMBL/GenBank/DDBJ databases">
        <title>The Genome sequence of Mucor circinelloides f. circinelloides 1006PhL.</title>
        <authorList>
            <consortium name="The Broad Institute Genomics Platform"/>
            <person name="Cuomo C."/>
            <person name="Earl A."/>
            <person name="Findley K."/>
            <person name="Lee S.C."/>
            <person name="Walker B."/>
            <person name="Young S."/>
            <person name="Zeng Q."/>
            <person name="Gargeya S."/>
            <person name="Fitzgerald M."/>
            <person name="Haas B."/>
            <person name="Abouelleil A."/>
            <person name="Allen A.W."/>
            <person name="Alvarado L."/>
            <person name="Arachchi H.M."/>
            <person name="Berlin A.M."/>
            <person name="Chapman S.B."/>
            <person name="Gainer-Dewar J."/>
            <person name="Goldberg J."/>
            <person name="Griggs A."/>
            <person name="Gujja S."/>
            <person name="Hansen M."/>
            <person name="Howarth C."/>
            <person name="Imamovic A."/>
            <person name="Ireland A."/>
            <person name="Larimer J."/>
            <person name="McCowan C."/>
            <person name="Murphy C."/>
            <person name="Pearson M."/>
            <person name="Poon T.W."/>
            <person name="Priest M."/>
            <person name="Roberts A."/>
            <person name="Saif S."/>
            <person name="Shea T."/>
            <person name="Sisk P."/>
            <person name="Sykes S."/>
            <person name="Wortman J."/>
            <person name="Nusbaum C."/>
            <person name="Birren B."/>
        </authorList>
    </citation>
    <scope>NUCLEOTIDE SEQUENCE [LARGE SCALE GENOMIC DNA]</scope>
    <source>
        <strain evidence="2">1006PhL</strain>
    </source>
</reference>
<dbReference type="VEuPathDB" id="FungiDB:HMPREF1544_06773"/>
<sequence>MNDYITIVILAKSSKDPLYSQWAEAEFSKIEFINSDPSSSQFKPSIAQKSKIKQSSDHCSQPSRQRIIVNEVDAVFVPGLSSSIDTLASNSQTFDRKSKYFVTLGTNGILDMTDTAAVQKYEELLLLNENGHRKSLQRSLQRSLHRIKYSHIPDQNDVVRDVYQHILKVHNYSPEAFSEKTQNFLSEQDYIIKVLGLSY</sequence>
<keyword evidence="2" id="KW-1185">Reference proteome</keyword>
<name>S2J8I0_MUCC1</name>
<dbReference type="EMBL" id="KE123989">
    <property type="protein sequence ID" value="EPB86411.1"/>
    <property type="molecule type" value="Genomic_DNA"/>
</dbReference>
<dbReference type="OrthoDB" id="2276011at2759"/>
<organism evidence="1 2">
    <name type="scientific">Mucor circinelloides f. circinelloides (strain 1006PhL)</name>
    <name type="common">Mucormycosis agent</name>
    <name type="synonym">Calyptromyces circinelloides</name>
    <dbReference type="NCBI Taxonomy" id="1220926"/>
    <lineage>
        <taxon>Eukaryota</taxon>
        <taxon>Fungi</taxon>
        <taxon>Fungi incertae sedis</taxon>
        <taxon>Mucoromycota</taxon>
        <taxon>Mucoromycotina</taxon>
        <taxon>Mucoromycetes</taxon>
        <taxon>Mucorales</taxon>
        <taxon>Mucorineae</taxon>
        <taxon>Mucoraceae</taxon>
        <taxon>Mucor</taxon>
    </lineage>
</organism>
<evidence type="ECO:0000313" key="1">
    <source>
        <dbReference type="EMBL" id="EPB86411.1"/>
    </source>
</evidence>
<proteinExistence type="predicted"/>
<evidence type="ECO:0000313" key="2">
    <source>
        <dbReference type="Proteomes" id="UP000014254"/>
    </source>
</evidence>